<evidence type="ECO:0000313" key="4">
    <source>
        <dbReference type="Proteomes" id="UP000565441"/>
    </source>
</evidence>
<feature type="transmembrane region" description="Helical" evidence="1">
    <location>
        <begin position="209"/>
        <end position="230"/>
    </location>
</feature>
<protein>
    <recommendedName>
        <fullName evidence="2">DUF6534 domain-containing protein</fullName>
    </recommendedName>
</protein>
<proteinExistence type="predicted"/>
<feature type="transmembrane region" description="Helical" evidence="1">
    <location>
        <begin position="127"/>
        <end position="145"/>
    </location>
</feature>
<dbReference type="AlphaFoldDB" id="A0A8H5H869"/>
<name>A0A8H5H869_9AGAR</name>
<dbReference type="PANTHER" id="PTHR40465:SF1">
    <property type="entry name" value="DUF6534 DOMAIN-CONTAINING PROTEIN"/>
    <property type="match status" value="1"/>
</dbReference>
<dbReference type="PANTHER" id="PTHR40465">
    <property type="entry name" value="CHROMOSOME 1, WHOLE GENOME SHOTGUN SEQUENCE"/>
    <property type="match status" value="1"/>
</dbReference>
<dbReference type="InterPro" id="IPR045339">
    <property type="entry name" value="DUF6534"/>
</dbReference>
<evidence type="ECO:0000313" key="3">
    <source>
        <dbReference type="EMBL" id="KAF5378507.1"/>
    </source>
</evidence>
<organism evidence="3 4">
    <name type="scientific">Tricholomella constricta</name>
    <dbReference type="NCBI Taxonomy" id="117010"/>
    <lineage>
        <taxon>Eukaryota</taxon>
        <taxon>Fungi</taxon>
        <taxon>Dikarya</taxon>
        <taxon>Basidiomycota</taxon>
        <taxon>Agaricomycotina</taxon>
        <taxon>Agaricomycetes</taxon>
        <taxon>Agaricomycetidae</taxon>
        <taxon>Agaricales</taxon>
        <taxon>Tricholomatineae</taxon>
        <taxon>Lyophyllaceae</taxon>
        <taxon>Tricholomella</taxon>
    </lineage>
</organism>
<gene>
    <name evidence="3" type="ORF">D9615_007175</name>
</gene>
<feature type="transmembrane region" description="Helical" evidence="1">
    <location>
        <begin position="56"/>
        <end position="75"/>
    </location>
</feature>
<feature type="transmembrane region" description="Helical" evidence="1">
    <location>
        <begin position="95"/>
        <end position="115"/>
    </location>
</feature>
<evidence type="ECO:0000259" key="2">
    <source>
        <dbReference type="Pfam" id="PF20152"/>
    </source>
</evidence>
<dbReference type="Pfam" id="PF20152">
    <property type="entry name" value="DUF6534"/>
    <property type="match status" value="1"/>
</dbReference>
<evidence type="ECO:0000256" key="1">
    <source>
        <dbReference type="SAM" id="Phobius"/>
    </source>
</evidence>
<feature type="domain" description="DUF6534" evidence="2">
    <location>
        <begin position="172"/>
        <end position="245"/>
    </location>
</feature>
<keyword evidence="1" id="KW-0812">Transmembrane</keyword>
<reference evidence="3 4" key="1">
    <citation type="journal article" date="2020" name="ISME J.">
        <title>Uncovering the hidden diversity of litter-decomposition mechanisms in mushroom-forming fungi.</title>
        <authorList>
            <person name="Floudas D."/>
            <person name="Bentzer J."/>
            <person name="Ahren D."/>
            <person name="Johansson T."/>
            <person name="Persson P."/>
            <person name="Tunlid A."/>
        </authorList>
    </citation>
    <scope>NUCLEOTIDE SEQUENCE [LARGE SCALE GENOMIC DNA]</scope>
    <source>
        <strain evidence="3 4">CBS 661.87</strain>
    </source>
</reference>
<comment type="caution">
    <text evidence="3">The sequence shown here is derived from an EMBL/GenBank/DDBJ whole genome shotgun (WGS) entry which is preliminary data.</text>
</comment>
<dbReference type="Proteomes" id="UP000565441">
    <property type="component" value="Unassembled WGS sequence"/>
</dbReference>
<dbReference type="OrthoDB" id="2681808at2759"/>
<feature type="transmembrane region" description="Helical" evidence="1">
    <location>
        <begin position="165"/>
        <end position="188"/>
    </location>
</feature>
<accession>A0A8H5H869</accession>
<keyword evidence="4" id="KW-1185">Reference proteome</keyword>
<sequence length="247" mass="27536">MSELIAGPDLTLADISVLVLPSLLGNVFCYFLLGVLLVQVYLYHIYFPTDQKLVRWLVYGISLLNVLIIVFSSIIGWDVVATRWGDLSVLSSLRWAFTLLPCLIGVVSTCVHVFFCWRMRVLRELHALPAFILAVSVTTWGVAIFCGVSSLELGFAKLHVLKPFIVIWLGGSCLCDLLITGTMVYIFFPSGSKSVQWKKTSLLENLVRLTVETGMMACVVGLLQVTLFLACPQNYIYLIPFFLISTV</sequence>
<keyword evidence="1" id="KW-0472">Membrane</keyword>
<feature type="transmembrane region" description="Helical" evidence="1">
    <location>
        <begin position="23"/>
        <end position="44"/>
    </location>
</feature>
<dbReference type="EMBL" id="JAACJP010000019">
    <property type="protein sequence ID" value="KAF5378507.1"/>
    <property type="molecule type" value="Genomic_DNA"/>
</dbReference>
<keyword evidence="1" id="KW-1133">Transmembrane helix</keyword>